<sequence length="40" mass="4302">MSCAARKSFDTKYPAFAYARAGFFLNKNKSAPAEAGARDA</sequence>
<protein>
    <submittedName>
        <fullName evidence="1">Uncharacterized protein</fullName>
    </submittedName>
</protein>
<comment type="caution">
    <text evidence="1">The sequence shown here is derived from an EMBL/GenBank/DDBJ whole genome shotgun (WGS) entry which is preliminary data.</text>
</comment>
<dbReference type="Proteomes" id="UP000006462">
    <property type="component" value="Unassembled WGS sequence"/>
</dbReference>
<evidence type="ECO:0000313" key="1">
    <source>
        <dbReference type="EMBL" id="EFB91576.1"/>
    </source>
</evidence>
<accession>A0ABP2HWK1</accession>
<name>A0ABP2HWK1_9BACT</name>
<gene>
    <name evidence="1" type="ORF">HMPREF7215_1433</name>
</gene>
<keyword evidence="2" id="KW-1185">Reference proteome</keyword>
<proteinExistence type="predicted"/>
<dbReference type="EMBL" id="ADFP01000029">
    <property type="protein sequence ID" value="EFB91576.1"/>
    <property type="molecule type" value="Genomic_DNA"/>
</dbReference>
<organism evidence="1 2">
    <name type="scientific">Pyramidobacter piscolens W5455</name>
    <dbReference type="NCBI Taxonomy" id="352165"/>
    <lineage>
        <taxon>Bacteria</taxon>
        <taxon>Thermotogati</taxon>
        <taxon>Synergistota</taxon>
        <taxon>Synergistia</taxon>
        <taxon>Synergistales</taxon>
        <taxon>Dethiosulfovibrionaceae</taxon>
        <taxon>Pyramidobacter</taxon>
    </lineage>
</organism>
<evidence type="ECO:0000313" key="2">
    <source>
        <dbReference type="Proteomes" id="UP000006462"/>
    </source>
</evidence>
<reference evidence="1 2" key="1">
    <citation type="submission" date="2009-12" db="EMBL/GenBank/DDBJ databases">
        <authorList>
            <person name="Shrivastava S."/>
            <person name="Madupu R."/>
            <person name="Durkin A.S."/>
            <person name="Torralba M."/>
            <person name="Methe B."/>
            <person name="Sutton G.G."/>
            <person name="Strausberg R.L."/>
            <person name="Nelson K.E."/>
        </authorList>
    </citation>
    <scope>NUCLEOTIDE SEQUENCE [LARGE SCALE GENOMIC DNA]</scope>
    <source>
        <strain evidence="1 2">W5455</strain>
    </source>
</reference>